<gene>
    <name evidence="5" type="ORF">HHK36_000259</name>
</gene>
<dbReference type="PROSITE" id="PS51367">
    <property type="entry name" value="THAUMATIN_2"/>
    <property type="match status" value="1"/>
</dbReference>
<feature type="disulfide bond" evidence="3">
    <location>
        <begin position="89"/>
        <end position="95"/>
    </location>
</feature>
<feature type="disulfide bond" evidence="3">
    <location>
        <begin position="74"/>
        <end position="84"/>
    </location>
</feature>
<feature type="disulfide bond" evidence="3">
    <location>
        <begin position="169"/>
        <end position="178"/>
    </location>
</feature>
<dbReference type="Proteomes" id="UP000655225">
    <property type="component" value="Unassembled WGS sequence"/>
</dbReference>
<feature type="disulfide bond" evidence="3">
    <location>
        <begin position="142"/>
        <end position="215"/>
    </location>
</feature>
<dbReference type="Pfam" id="PF00314">
    <property type="entry name" value="Thaumatin"/>
    <property type="match status" value="1"/>
</dbReference>
<comment type="caution">
    <text evidence="5">The sequence shown here is derived from an EMBL/GenBank/DDBJ whole genome shotgun (WGS) entry which is preliminary data.</text>
</comment>
<dbReference type="SUPFAM" id="SSF49870">
    <property type="entry name" value="Osmotin, thaumatin-like protein"/>
    <property type="match status" value="1"/>
</dbReference>
<dbReference type="InterPro" id="IPR001938">
    <property type="entry name" value="Thaumatin"/>
</dbReference>
<evidence type="ECO:0000313" key="5">
    <source>
        <dbReference type="EMBL" id="KAF8412298.1"/>
    </source>
</evidence>
<keyword evidence="2 3" id="KW-1015">Disulfide bond</keyword>
<feature type="disulfide bond" evidence="3">
    <location>
        <begin position="147"/>
        <end position="197"/>
    </location>
</feature>
<feature type="signal peptide" evidence="4">
    <location>
        <begin position="1"/>
        <end position="24"/>
    </location>
</feature>
<evidence type="ECO:0000313" key="6">
    <source>
        <dbReference type="Proteomes" id="UP000655225"/>
    </source>
</evidence>
<dbReference type="Gene3D" id="2.60.110.10">
    <property type="entry name" value="Thaumatin"/>
    <property type="match status" value="1"/>
</dbReference>
<evidence type="ECO:0000256" key="4">
    <source>
        <dbReference type="SAM" id="SignalP"/>
    </source>
</evidence>
<evidence type="ECO:0008006" key="7">
    <source>
        <dbReference type="Google" id="ProtNLM"/>
    </source>
</evidence>
<dbReference type="PANTHER" id="PTHR31048">
    <property type="entry name" value="OS03G0233200 PROTEIN"/>
    <property type="match status" value="1"/>
</dbReference>
<feature type="chain" id="PRO_5032849312" description="Thaumatin-like protein" evidence="4">
    <location>
        <begin position="25"/>
        <end position="234"/>
    </location>
</feature>
<proteinExistence type="inferred from homology"/>
<evidence type="ECO:0000256" key="2">
    <source>
        <dbReference type="ARBA" id="ARBA00023157"/>
    </source>
</evidence>
<dbReference type="EMBL" id="JABCRI010000001">
    <property type="protein sequence ID" value="KAF8412298.1"/>
    <property type="molecule type" value="Genomic_DNA"/>
</dbReference>
<sequence>MRFSSKHPVLFPLLFSVFFTFTHAITFEIRNQCPYTVWAAATTGGGQQLNPGQLWTINMSDDTTTGRIWGRTNCNFDASGQGECETGDCGGLLHCQDSGGSTPPNTLVEYSLKQINNLDFYDISLVDGFNIPMDFKPTTGICRGVGCFVAINEDCPNELKAPGGCNNACAAFKTNVYCCDNATCETNKYSDFFRERCPDAFSYSIKNDAPSTFICPSGPNYRVVFCPDSLRLIM</sequence>
<keyword evidence="6" id="KW-1185">Reference proteome</keyword>
<evidence type="ECO:0000256" key="3">
    <source>
        <dbReference type="PIRSR" id="PIRSR002703-1"/>
    </source>
</evidence>
<reference evidence="5 6" key="1">
    <citation type="submission" date="2020-04" db="EMBL/GenBank/DDBJ databases">
        <title>Plant Genome Project.</title>
        <authorList>
            <person name="Zhang R.-G."/>
        </authorList>
    </citation>
    <scope>NUCLEOTIDE SEQUENCE [LARGE SCALE GENOMIC DNA]</scope>
    <source>
        <strain evidence="5">YNK0</strain>
        <tissue evidence="5">Leaf</tissue>
    </source>
</reference>
<dbReference type="InterPro" id="IPR017949">
    <property type="entry name" value="Thaumatin_CS"/>
</dbReference>
<feature type="disulfide bond" evidence="3">
    <location>
        <begin position="155"/>
        <end position="165"/>
    </location>
</feature>
<protein>
    <recommendedName>
        <fullName evidence="7">Thaumatin-like protein</fullName>
    </recommendedName>
</protein>
<feature type="disulfide bond" evidence="3">
    <location>
        <begin position="179"/>
        <end position="184"/>
    </location>
</feature>
<dbReference type="FunFam" id="2.60.110.10:FF:000003">
    <property type="entry name" value="Thaumatin I"/>
    <property type="match status" value="1"/>
</dbReference>
<dbReference type="SMART" id="SM00205">
    <property type="entry name" value="THN"/>
    <property type="match status" value="1"/>
</dbReference>
<dbReference type="AlphaFoldDB" id="A0A834ZW25"/>
<accession>A0A834ZW25</accession>
<dbReference type="OrthoDB" id="430315at2759"/>
<evidence type="ECO:0000256" key="1">
    <source>
        <dbReference type="ARBA" id="ARBA00010607"/>
    </source>
</evidence>
<feature type="disulfide bond" evidence="3">
    <location>
        <begin position="33"/>
        <end position="226"/>
    </location>
</feature>
<dbReference type="PRINTS" id="PR00347">
    <property type="entry name" value="THAUMATIN"/>
</dbReference>
<dbReference type="PROSITE" id="PS00316">
    <property type="entry name" value="THAUMATIN_1"/>
    <property type="match status" value="1"/>
</dbReference>
<organism evidence="5 6">
    <name type="scientific">Tetracentron sinense</name>
    <name type="common">Spur-leaf</name>
    <dbReference type="NCBI Taxonomy" id="13715"/>
    <lineage>
        <taxon>Eukaryota</taxon>
        <taxon>Viridiplantae</taxon>
        <taxon>Streptophyta</taxon>
        <taxon>Embryophyta</taxon>
        <taxon>Tracheophyta</taxon>
        <taxon>Spermatophyta</taxon>
        <taxon>Magnoliopsida</taxon>
        <taxon>Trochodendrales</taxon>
        <taxon>Trochodendraceae</taxon>
        <taxon>Tetracentron</taxon>
    </lineage>
</organism>
<comment type="similarity">
    <text evidence="1">Belongs to the thaumatin family.</text>
</comment>
<name>A0A834ZW25_TETSI</name>
<dbReference type="InterPro" id="IPR037176">
    <property type="entry name" value="Osmotin/thaumatin-like_sf"/>
</dbReference>
<keyword evidence="4" id="KW-0732">Signal</keyword>
<dbReference type="PIRSF" id="PIRSF002703">
    <property type="entry name" value="Thaumatin"/>
    <property type="match status" value="1"/>
</dbReference>